<keyword evidence="3 6" id="KW-0812">Transmembrane</keyword>
<sequence>MTALWTGLAGGAALAYGLWFCHREPSALRSVIKTLPLGVMAGMAYAAVAPLALVVGLALSALGDLSLSRRGEAAFLTGLVAFAAAHIAYIWVFAGLAQGAVPLVPAAMLLIYAASSEVWLAPFTGALRWPVRGYVVLITGMGLTALMLPVGYGIVTLGAGLFIASDTLLAVQMFRMSPDHPRQRAVSVALWALYIAAQGLILWGFTG</sequence>
<keyword evidence="4 6" id="KW-1133">Transmembrane helix</keyword>
<protein>
    <submittedName>
        <fullName evidence="7">Lysoplasmalogenase</fullName>
    </submittedName>
</protein>
<comment type="caution">
    <text evidence="7">The sequence shown here is derived from an EMBL/GenBank/DDBJ whole genome shotgun (WGS) entry which is preliminary data.</text>
</comment>
<feature type="transmembrane region" description="Helical" evidence="6">
    <location>
        <begin position="39"/>
        <end position="62"/>
    </location>
</feature>
<keyword evidence="5 6" id="KW-0472">Membrane</keyword>
<dbReference type="PANTHER" id="PTHR31885:SF6">
    <property type="entry name" value="GH04784P"/>
    <property type="match status" value="1"/>
</dbReference>
<comment type="similarity">
    <text evidence="2">Belongs to the TMEM86 family.</text>
</comment>
<evidence type="ECO:0000256" key="1">
    <source>
        <dbReference type="ARBA" id="ARBA00004141"/>
    </source>
</evidence>
<dbReference type="OrthoDB" id="345840at2"/>
<evidence type="ECO:0000256" key="3">
    <source>
        <dbReference type="ARBA" id="ARBA00022692"/>
    </source>
</evidence>
<feature type="transmembrane region" description="Helical" evidence="6">
    <location>
        <begin position="74"/>
        <end position="94"/>
    </location>
</feature>
<evidence type="ECO:0000313" key="7">
    <source>
        <dbReference type="EMBL" id="MRU14296.1"/>
    </source>
</evidence>
<name>A0A844CSU1_9RHOB</name>
<gene>
    <name evidence="7" type="ORF">FDP25_02520</name>
</gene>
<dbReference type="InterPro" id="IPR012506">
    <property type="entry name" value="TMEM86B-like"/>
</dbReference>
<accession>A0A844CSU1</accession>
<dbReference type="EMBL" id="SZWE01000001">
    <property type="protein sequence ID" value="MRU14296.1"/>
    <property type="molecule type" value="Genomic_DNA"/>
</dbReference>
<evidence type="ECO:0000256" key="5">
    <source>
        <dbReference type="ARBA" id="ARBA00023136"/>
    </source>
</evidence>
<dbReference type="RefSeq" id="WP_154148618.1">
    <property type="nucleotide sequence ID" value="NZ_SZWE01000001.1"/>
</dbReference>
<keyword evidence="8" id="KW-1185">Reference proteome</keyword>
<dbReference type="Pfam" id="PF07947">
    <property type="entry name" value="YhhN"/>
    <property type="match status" value="1"/>
</dbReference>
<evidence type="ECO:0000256" key="4">
    <source>
        <dbReference type="ARBA" id="ARBA00022989"/>
    </source>
</evidence>
<dbReference type="GO" id="GO:0016020">
    <property type="term" value="C:membrane"/>
    <property type="evidence" value="ECO:0007669"/>
    <property type="project" value="UniProtKB-SubCell"/>
</dbReference>
<dbReference type="PANTHER" id="PTHR31885">
    <property type="entry name" value="GH04784P"/>
    <property type="match status" value="1"/>
</dbReference>
<comment type="subcellular location">
    <subcellularLocation>
        <location evidence="1">Membrane</location>
        <topology evidence="1">Multi-pass membrane protein</topology>
    </subcellularLocation>
</comment>
<dbReference type="AlphaFoldDB" id="A0A844CSU1"/>
<evidence type="ECO:0000256" key="2">
    <source>
        <dbReference type="ARBA" id="ARBA00007375"/>
    </source>
</evidence>
<feature type="transmembrane region" description="Helical" evidence="6">
    <location>
        <begin position="154"/>
        <end position="174"/>
    </location>
</feature>
<dbReference type="GO" id="GO:0016787">
    <property type="term" value="F:hydrolase activity"/>
    <property type="evidence" value="ECO:0007669"/>
    <property type="project" value="TreeGrafter"/>
</dbReference>
<dbReference type="Proteomes" id="UP000564704">
    <property type="component" value="Unassembled WGS sequence"/>
</dbReference>
<feature type="transmembrane region" description="Helical" evidence="6">
    <location>
        <begin position="100"/>
        <end position="119"/>
    </location>
</feature>
<proteinExistence type="inferred from homology"/>
<feature type="transmembrane region" description="Helical" evidence="6">
    <location>
        <begin position="186"/>
        <end position="205"/>
    </location>
</feature>
<evidence type="ECO:0000313" key="8">
    <source>
        <dbReference type="Proteomes" id="UP000564704"/>
    </source>
</evidence>
<reference evidence="7 8" key="1">
    <citation type="submission" date="2019-05" db="EMBL/GenBank/DDBJ databases">
        <title>Roseovarius bejariae sp. nov., a moderately halophylic bacterium isolated from a saline soil in Rambla Salada (Murcia).</title>
        <authorList>
            <person name="Castro D.J."/>
            <person name="Gomez-Altuve A."/>
            <person name="Reina J.C."/>
            <person name="Rodriguez M."/>
            <person name="Sampedro I."/>
            <person name="Llamas I."/>
            <person name="Martinez-Checa F."/>
        </authorList>
    </citation>
    <scope>NUCLEOTIDE SEQUENCE [LARGE SCALE GENOMIC DNA]</scope>
    <source>
        <strain evidence="7 8">A21</strain>
    </source>
</reference>
<organism evidence="7 8">
    <name type="scientific">Roseovarius bejariae</name>
    <dbReference type="NCBI Taxonomy" id="2576383"/>
    <lineage>
        <taxon>Bacteria</taxon>
        <taxon>Pseudomonadati</taxon>
        <taxon>Pseudomonadota</taxon>
        <taxon>Alphaproteobacteria</taxon>
        <taxon>Rhodobacterales</taxon>
        <taxon>Roseobacteraceae</taxon>
        <taxon>Roseovarius</taxon>
    </lineage>
</organism>
<evidence type="ECO:0000256" key="6">
    <source>
        <dbReference type="SAM" id="Phobius"/>
    </source>
</evidence>